<feature type="region of interest" description="Disordered" evidence="1">
    <location>
        <begin position="1"/>
        <end position="181"/>
    </location>
</feature>
<name>A0A8J4XSX9_CHIOP</name>
<accession>A0A8J4XSX9</accession>
<reference evidence="2" key="1">
    <citation type="submission" date="2020-07" db="EMBL/GenBank/DDBJ databases">
        <title>The High-quality genome of the commercially important snow crab, Chionoecetes opilio.</title>
        <authorList>
            <person name="Jeong J.-H."/>
            <person name="Ryu S."/>
        </authorList>
    </citation>
    <scope>NUCLEOTIDE SEQUENCE</scope>
    <source>
        <strain evidence="2">MADBK_172401_WGS</strain>
        <tissue evidence="2">Digestive gland</tissue>
    </source>
</reference>
<feature type="compositionally biased region" description="Low complexity" evidence="1">
    <location>
        <begin position="84"/>
        <end position="96"/>
    </location>
</feature>
<protein>
    <submittedName>
        <fullName evidence="2">Uncharacterized protein</fullName>
    </submittedName>
</protein>
<keyword evidence="3" id="KW-1185">Reference proteome</keyword>
<feature type="compositionally biased region" description="Basic and acidic residues" evidence="1">
    <location>
        <begin position="110"/>
        <end position="121"/>
    </location>
</feature>
<feature type="compositionally biased region" description="Basic residues" evidence="1">
    <location>
        <begin position="53"/>
        <end position="77"/>
    </location>
</feature>
<comment type="caution">
    <text evidence="2">The sequence shown here is derived from an EMBL/GenBank/DDBJ whole genome shotgun (WGS) entry which is preliminary data.</text>
</comment>
<dbReference type="Proteomes" id="UP000770661">
    <property type="component" value="Unassembled WGS sequence"/>
</dbReference>
<sequence length="181" mass="20085">MGDGGSNSKEKDFEVLLENPLRRGTRECADHDPKPGGQRFPPPPTGARTSRKEGRRRPPSLLLRRRGNLSFGKKRPCFPRPQTRRAAASSSCASSPPRAPAQHFSVVSMKNREQLEERPAKGETGQKNIVFRLAATLDQTQADRSFPRHTCDEAALPRPERQRANKTPHPSAPTLKHRAAA</sequence>
<dbReference type="AlphaFoldDB" id="A0A8J4XSX9"/>
<evidence type="ECO:0000313" key="3">
    <source>
        <dbReference type="Proteomes" id="UP000770661"/>
    </source>
</evidence>
<organism evidence="2 3">
    <name type="scientific">Chionoecetes opilio</name>
    <name type="common">Atlantic snow crab</name>
    <name type="synonym">Cancer opilio</name>
    <dbReference type="NCBI Taxonomy" id="41210"/>
    <lineage>
        <taxon>Eukaryota</taxon>
        <taxon>Metazoa</taxon>
        <taxon>Ecdysozoa</taxon>
        <taxon>Arthropoda</taxon>
        <taxon>Crustacea</taxon>
        <taxon>Multicrustacea</taxon>
        <taxon>Malacostraca</taxon>
        <taxon>Eumalacostraca</taxon>
        <taxon>Eucarida</taxon>
        <taxon>Decapoda</taxon>
        <taxon>Pleocyemata</taxon>
        <taxon>Brachyura</taxon>
        <taxon>Eubrachyura</taxon>
        <taxon>Majoidea</taxon>
        <taxon>Majidae</taxon>
        <taxon>Chionoecetes</taxon>
    </lineage>
</organism>
<evidence type="ECO:0000256" key="1">
    <source>
        <dbReference type="SAM" id="MobiDB-lite"/>
    </source>
</evidence>
<dbReference type="EMBL" id="JACEEZ010022545">
    <property type="protein sequence ID" value="KAG0712317.1"/>
    <property type="molecule type" value="Genomic_DNA"/>
</dbReference>
<feature type="compositionally biased region" description="Basic and acidic residues" evidence="1">
    <location>
        <begin position="8"/>
        <end position="34"/>
    </location>
</feature>
<evidence type="ECO:0000313" key="2">
    <source>
        <dbReference type="EMBL" id="KAG0712317.1"/>
    </source>
</evidence>
<gene>
    <name evidence="2" type="ORF">GWK47_018753</name>
</gene>
<proteinExistence type="predicted"/>